<evidence type="ECO:0000256" key="1">
    <source>
        <dbReference type="SAM" id="MobiDB-lite"/>
    </source>
</evidence>
<name>A0AAI8YUW0_9PEZI</name>
<feature type="region of interest" description="Disordered" evidence="1">
    <location>
        <begin position="61"/>
        <end position="107"/>
    </location>
</feature>
<gene>
    <name evidence="2" type="ORF">LECACI_7A002433</name>
</gene>
<evidence type="ECO:0000313" key="2">
    <source>
        <dbReference type="EMBL" id="CAK3899317.1"/>
    </source>
</evidence>
<feature type="compositionally biased region" description="Polar residues" evidence="1">
    <location>
        <begin position="86"/>
        <end position="96"/>
    </location>
</feature>
<reference evidence="2" key="1">
    <citation type="submission" date="2023-11" db="EMBL/GenBank/DDBJ databases">
        <authorList>
            <person name="Alioto T."/>
            <person name="Alioto T."/>
            <person name="Gomez Garrido J."/>
        </authorList>
    </citation>
    <scope>NUCLEOTIDE SEQUENCE</scope>
</reference>
<feature type="region of interest" description="Disordered" evidence="1">
    <location>
        <begin position="248"/>
        <end position="272"/>
    </location>
</feature>
<evidence type="ECO:0000313" key="3">
    <source>
        <dbReference type="Proteomes" id="UP001296104"/>
    </source>
</evidence>
<feature type="compositionally biased region" description="Basic residues" evidence="1">
    <location>
        <begin position="263"/>
        <end position="272"/>
    </location>
</feature>
<comment type="caution">
    <text evidence="2">The sequence shown here is derived from an EMBL/GenBank/DDBJ whole genome shotgun (WGS) entry which is preliminary data.</text>
</comment>
<feature type="region of interest" description="Disordered" evidence="1">
    <location>
        <begin position="477"/>
        <end position="500"/>
    </location>
</feature>
<accession>A0AAI8YUW0</accession>
<keyword evidence="3" id="KW-1185">Reference proteome</keyword>
<dbReference type="EMBL" id="CAVMBE010000010">
    <property type="protein sequence ID" value="CAK3899317.1"/>
    <property type="molecule type" value="Genomic_DNA"/>
</dbReference>
<feature type="compositionally biased region" description="Basic and acidic residues" evidence="1">
    <location>
        <begin position="487"/>
        <end position="500"/>
    </location>
</feature>
<proteinExistence type="predicted"/>
<feature type="compositionally biased region" description="Basic and acidic residues" evidence="1">
    <location>
        <begin position="98"/>
        <end position="107"/>
    </location>
</feature>
<organism evidence="2 3">
    <name type="scientific">Lecanosticta acicola</name>
    <dbReference type="NCBI Taxonomy" id="111012"/>
    <lineage>
        <taxon>Eukaryota</taxon>
        <taxon>Fungi</taxon>
        <taxon>Dikarya</taxon>
        <taxon>Ascomycota</taxon>
        <taxon>Pezizomycotina</taxon>
        <taxon>Dothideomycetes</taxon>
        <taxon>Dothideomycetidae</taxon>
        <taxon>Mycosphaerellales</taxon>
        <taxon>Mycosphaerellaceae</taxon>
        <taxon>Lecanosticta</taxon>
    </lineage>
</organism>
<dbReference type="AlphaFoldDB" id="A0AAI8YUW0"/>
<protein>
    <submittedName>
        <fullName evidence="2">Uncharacterized protein</fullName>
    </submittedName>
</protein>
<dbReference type="Proteomes" id="UP001296104">
    <property type="component" value="Unassembled WGS sequence"/>
</dbReference>
<sequence>MASTPNMTEICRMMASLNISHNSPIASPAVLPPSAIMPSPTSLDSVAQQDYFVQRAASVEHTVPQHGPNAQKAAKEKYAAPPRDSVASTRSASPAQTDHPEEPSEDQKDWDFILSAMKENGEAQRIWLEKDFEDLLAAIDDPENNIRPYGDPRIFEVLERFSALNGRRARDISQLMEAACNPMHLLTKNEKKQAKKTAHSLCFSPEQLFGRFCLKVTTEQRFKYFIDTLFAARTKFCEEIPALVPLGERKKRRPKGSRAGGKSMKKKTKTKKDKGIIPIITMWAFQLHQRIEDPENFYLIDLYEYETGERKDQVHELKVKYGIQNFSYKLNPECEQLEAKELRESSVDKAIVKPASVAGIAIPRTRNALGFPHDLMRIDVMMFKDMKGAAERCLEFNDQVCGELEKRGNPCVSGPMVDGKRNPDTLLRFSGWSSLEDSKRFGKWIEERVPPDSVDPAHCHVGHFELLCFCDEDERTEEDEDNCDVVQKGEQDQNEEERNF</sequence>